<dbReference type="AlphaFoldDB" id="A0A927MV17"/>
<dbReference type="EMBL" id="JADBEM010000001">
    <property type="protein sequence ID" value="MBE1606832.1"/>
    <property type="molecule type" value="Genomic_DNA"/>
</dbReference>
<dbReference type="GO" id="GO:0005886">
    <property type="term" value="C:plasma membrane"/>
    <property type="evidence" value="ECO:0007669"/>
    <property type="project" value="TreeGrafter"/>
</dbReference>
<feature type="transmembrane region" description="Helical" evidence="7">
    <location>
        <begin position="268"/>
        <end position="289"/>
    </location>
</feature>
<keyword evidence="2 7" id="KW-0812">Transmembrane</keyword>
<protein>
    <submittedName>
        <fullName evidence="9">Cytochrome c-type biogenesis protein CcsB</fullName>
    </submittedName>
</protein>
<feature type="transmembrane region" description="Helical" evidence="7">
    <location>
        <begin position="329"/>
        <end position="349"/>
    </location>
</feature>
<keyword evidence="3" id="KW-0201">Cytochrome c-type biogenesis</keyword>
<feature type="transmembrane region" description="Helical" evidence="7">
    <location>
        <begin position="301"/>
        <end position="317"/>
    </location>
</feature>
<dbReference type="InterPro" id="IPR045062">
    <property type="entry name" value="Cyt_c_biogenesis_CcsA/CcmC"/>
</dbReference>
<dbReference type="Proteomes" id="UP000638648">
    <property type="component" value="Unassembled WGS sequence"/>
</dbReference>
<dbReference type="PANTHER" id="PTHR30071">
    <property type="entry name" value="HEME EXPORTER PROTEIN C"/>
    <property type="match status" value="1"/>
</dbReference>
<feature type="transmembrane region" description="Helical" evidence="7">
    <location>
        <begin position="145"/>
        <end position="164"/>
    </location>
</feature>
<dbReference type="NCBIfam" id="TIGR03144">
    <property type="entry name" value="cytochr_II_ccsB"/>
    <property type="match status" value="1"/>
</dbReference>
<dbReference type="InterPro" id="IPR017562">
    <property type="entry name" value="Cyt_c_biogenesis_CcsA"/>
</dbReference>
<feature type="transmembrane region" description="Helical" evidence="7">
    <location>
        <begin position="114"/>
        <end position="133"/>
    </location>
</feature>
<reference evidence="9" key="1">
    <citation type="submission" date="2020-10" db="EMBL/GenBank/DDBJ databases">
        <title>Sequencing the genomes of 1000 actinobacteria strains.</title>
        <authorList>
            <person name="Klenk H.-P."/>
        </authorList>
    </citation>
    <scope>NUCLEOTIDE SEQUENCE</scope>
    <source>
        <strain evidence="9">DSM 45354</strain>
    </source>
</reference>
<sequence>MSMTLASLSDNFVHAATSVVALAMLAHAAEWAFTRERRTAVQSAERAAAKATRTTSGAADAVGMTSAGADVAAESAGGGVAVLPRLGDGTGDPTTGDSTPGTTRADRADMFSRIGIALTILTAALLGAGVVTRGLAADRVPWGNLYEFAVTGSFVVTVAYLVSLRKLRTSFLGLPLTGFILVLLGIAITVLYIPVSGLIPSLQSYWLAIHVSAAVLASGVFTLGAVASVLQLVKARQERRALAGVGGASGNLTNLPSSEAIERIAYRLHAFAFPVWTFAMIAGAIWAAAAWGRYWGWDPKETWMFITWVCYAAYLHARSTAGWRSKVSWISLVAYGALLFNLIGVNFLISGLHSYSGL</sequence>
<dbReference type="InterPro" id="IPR002541">
    <property type="entry name" value="Cyt_c_assembly"/>
</dbReference>
<comment type="subcellular location">
    <subcellularLocation>
        <location evidence="1">Membrane</location>
        <topology evidence="1">Multi-pass membrane protein</topology>
    </subcellularLocation>
</comment>
<feature type="domain" description="Cytochrome c assembly protein" evidence="8">
    <location>
        <begin position="142"/>
        <end position="353"/>
    </location>
</feature>
<evidence type="ECO:0000256" key="2">
    <source>
        <dbReference type="ARBA" id="ARBA00022692"/>
    </source>
</evidence>
<feature type="region of interest" description="Disordered" evidence="6">
    <location>
        <begin position="84"/>
        <end position="104"/>
    </location>
</feature>
<keyword evidence="5 7" id="KW-0472">Membrane</keyword>
<evidence type="ECO:0000313" key="10">
    <source>
        <dbReference type="Proteomes" id="UP000638648"/>
    </source>
</evidence>
<name>A0A927MV17_9ACTN</name>
<proteinExistence type="predicted"/>
<feature type="compositionally biased region" description="Low complexity" evidence="6">
    <location>
        <begin position="91"/>
        <end position="103"/>
    </location>
</feature>
<feature type="transmembrane region" description="Helical" evidence="7">
    <location>
        <begin position="12"/>
        <end position="33"/>
    </location>
</feature>
<keyword evidence="10" id="KW-1185">Reference proteome</keyword>
<gene>
    <name evidence="9" type="ORF">HEB94_003680</name>
</gene>
<dbReference type="Pfam" id="PF01578">
    <property type="entry name" value="Cytochrom_C_asm"/>
    <property type="match status" value="1"/>
</dbReference>
<evidence type="ECO:0000256" key="4">
    <source>
        <dbReference type="ARBA" id="ARBA00022989"/>
    </source>
</evidence>
<feature type="transmembrane region" description="Helical" evidence="7">
    <location>
        <begin position="171"/>
        <end position="193"/>
    </location>
</feature>
<dbReference type="GO" id="GO:0020037">
    <property type="term" value="F:heme binding"/>
    <property type="evidence" value="ECO:0007669"/>
    <property type="project" value="InterPro"/>
</dbReference>
<evidence type="ECO:0000256" key="1">
    <source>
        <dbReference type="ARBA" id="ARBA00004141"/>
    </source>
</evidence>
<evidence type="ECO:0000259" key="8">
    <source>
        <dbReference type="Pfam" id="PF01578"/>
    </source>
</evidence>
<dbReference type="GO" id="GO:0017004">
    <property type="term" value="P:cytochrome complex assembly"/>
    <property type="evidence" value="ECO:0007669"/>
    <property type="project" value="UniProtKB-KW"/>
</dbReference>
<evidence type="ECO:0000313" key="9">
    <source>
        <dbReference type="EMBL" id="MBE1606832.1"/>
    </source>
</evidence>
<evidence type="ECO:0000256" key="6">
    <source>
        <dbReference type="SAM" id="MobiDB-lite"/>
    </source>
</evidence>
<evidence type="ECO:0000256" key="7">
    <source>
        <dbReference type="SAM" id="Phobius"/>
    </source>
</evidence>
<evidence type="ECO:0000256" key="5">
    <source>
        <dbReference type="ARBA" id="ARBA00023136"/>
    </source>
</evidence>
<feature type="transmembrane region" description="Helical" evidence="7">
    <location>
        <begin position="205"/>
        <end position="230"/>
    </location>
</feature>
<organism evidence="9 10">
    <name type="scientific">Actinopolymorpha pittospori</name>
    <dbReference type="NCBI Taxonomy" id="648752"/>
    <lineage>
        <taxon>Bacteria</taxon>
        <taxon>Bacillati</taxon>
        <taxon>Actinomycetota</taxon>
        <taxon>Actinomycetes</taxon>
        <taxon>Propionibacteriales</taxon>
        <taxon>Actinopolymorphaceae</taxon>
        <taxon>Actinopolymorpha</taxon>
    </lineage>
</organism>
<comment type="caution">
    <text evidence="9">The sequence shown here is derived from an EMBL/GenBank/DDBJ whole genome shotgun (WGS) entry which is preliminary data.</text>
</comment>
<keyword evidence="4 7" id="KW-1133">Transmembrane helix</keyword>
<evidence type="ECO:0000256" key="3">
    <source>
        <dbReference type="ARBA" id="ARBA00022748"/>
    </source>
</evidence>
<accession>A0A927MV17</accession>
<dbReference type="PANTHER" id="PTHR30071:SF1">
    <property type="entry name" value="CYTOCHROME B_B6 PROTEIN-RELATED"/>
    <property type="match status" value="1"/>
</dbReference>